<sequence>MRRSDIDTIYSLHGITFVWNPKKARTNIADHQVSFEQACEAFFDPFLMVEDASRNVEVRDALIGEEALGRLLYVVHIHQEEDRYRIISARKVTPKERRRYESQ</sequence>
<dbReference type="InterPro" id="IPR038573">
    <property type="entry name" value="BrnT_sf"/>
</dbReference>
<reference evidence="1" key="1">
    <citation type="submission" date="2015-04" db="EMBL/GenBank/DDBJ databases">
        <authorList>
            <person name="Syromyatnikov M.Y."/>
            <person name="Popov V.N."/>
        </authorList>
    </citation>
    <scope>NUCLEOTIDE SEQUENCE</scope>
    <source>
        <strain evidence="1">MO-1</strain>
    </source>
</reference>
<dbReference type="EMBL" id="LO017727">
    <property type="protein sequence ID" value="CRH06036.1"/>
    <property type="molecule type" value="Genomic_DNA"/>
</dbReference>
<evidence type="ECO:0008006" key="2">
    <source>
        <dbReference type="Google" id="ProtNLM"/>
    </source>
</evidence>
<dbReference type="Pfam" id="PF04365">
    <property type="entry name" value="BrnT_toxin"/>
    <property type="match status" value="1"/>
</dbReference>
<organism evidence="1">
    <name type="scientific">Magnetococcus massalia (strain MO-1)</name>
    <dbReference type="NCBI Taxonomy" id="451514"/>
    <lineage>
        <taxon>Bacteria</taxon>
        <taxon>Pseudomonadati</taxon>
        <taxon>Pseudomonadota</taxon>
        <taxon>Magnetococcia</taxon>
        <taxon>Magnetococcales</taxon>
        <taxon>Magnetococcaceae</taxon>
        <taxon>Magnetococcus</taxon>
    </lineage>
</organism>
<dbReference type="AlphaFoldDB" id="A0A1S7LJQ2"/>
<protein>
    <recommendedName>
        <fullName evidence="2">BrnT family toxin</fullName>
    </recommendedName>
</protein>
<gene>
    <name evidence="1" type="ORF">MAGMO_1860</name>
</gene>
<evidence type="ECO:0000313" key="1">
    <source>
        <dbReference type="EMBL" id="CRH06036.1"/>
    </source>
</evidence>
<dbReference type="Gene3D" id="3.10.450.530">
    <property type="entry name" value="Ribonuclease toxin, BrnT, of type II toxin-antitoxin system"/>
    <property type="match status" value="1"/>
</dbReference>
<accession>A0A1S7LJQ2</accession>
<name>A0A1S7LJQ2_MAGMO</name>
<dbReference type="InterPro" id="IPR007460">
    <property type="entry name" value="BrnT_toxin"/>
</dbReference>
<proteinExistence type="predicted"/>